<dbReference type="AlphaFoldDB" id="A0A9Q3YK72"/>
<reference evidence="2" key="1">
    <citation type="submission" date="2020-09" db="EMBL/GenBank/DDBJ databases">
        <title>Genome sequence of Vibrio parahaemolyticus isolates.</title>
        <authorList>
            <person name="Hammerl J.A."/>
            <person name="Strauch E."/>
        </authorList>
    </citation>
    <scope>NUCLEOTIDE SEQUENCE</scope>
    <source>
        <strain evidence="2">17-VB00146</strain>
    </source>
</reference>
<dbReference type="RefSeq" id="WP_228085382.1">
    <property type="nucleotide sequence ID" value="NZ_JACVHL010000002.1"/>
</dbReference>
<feature type="compositionally biased region" description="Polar residues" evidence="1">
    <location>
        <begin position="149"/>
        <end position="165"/>
    </location>
</feature>
<accession>A0A9Q3YK72</accession>
<gene>
    <name evidence="2" type="ORF">IB292_01650</name>
</gene>
<dbReference type="Proteomes" id="UP000726777">
    <property type="component" value="Unassembled WGS sequence"/>
</dbReference>
<sequence length="330" mass="35947">MSITPKSTLEWAGNVGSVDFTPNEGLLRCSVARTRVRPGAPNETTWMPCVFTKNQTATFAKKFRPGDVLELKGDLAIGEYQGKMTVTLFVQQVIRHEPKGVKNMQNLYYQAAKVGNHQLTELMRDTNQFHNLFWNFVQQTLPGTPIPDLQQTAQVDPSQNGTVKSQTQPVVNTTQQQPAATQSQPVVNTTQQPAATQSQPVVNTTPQQPAATQSQPVVNTTPQQPAATQVQSESVAQATPQYQTESQPHHPSTSTNAQAQVGMVDLANLPKHLQEQIAMYAGEGGAATATNPNFMQNPELEVPEAIQANAHDIASEHLANTDNFYANPTN</sequence>
<feature type="compositionally biased region" description="Polar residues" evidence="1">
    <location>
        <begin position="230"/>
        <end position="256"/>
    </location>
</feature>
<evidence type="ECO:0000313" key="3">
    <source>
        <dbReference type="Proteomes" id="UP000726777"/>
    </source>
</evidence>
<protein>
    <submittedName>
        <fullName evidence="2">Uncharacterized protein</fullName>
    </submittedName>
</protein>
<dbReference type="EMBL" id="JACVHL010000002">
    <property type="protein sequence ID" value="MCC3803730.1"/>
    <property type="molecule type" value="Genomic_DNA"/>
</dbReference>
<organism evidence="2 3">
    <name type="scientific">Vibrio parahaemolyticus</name>
    <dbReference type="NCBI Taxonomy" id="670"/>
    <lineage>
        <taxon>Bacteria</taxon>
        <taxon>Pseudomonadati</taxon>
        <taxon>Pseudomonadota</taxon>
        <taxon>Gammaproteobacteria</taxon>
        <taxon>Vibrionales</taxon>
        <taxon>Vibrionaceae</taxon>
        <taxon>Vibrio</taxon>
    </lineage>
</organism>
<feature type="compositionally biased region" description="Low complexity" evidence="1">
    <location>
        <begin position="166"/>
        <end position="229"/>
    </location>
</feature>
<name>A0A9Q3YK72_VIBPH</name>
<evidence type="ECO:0000256" key="1">
    <source>
        <dbReference type="SAM" id="MobiDB-lite"/>
    </source>
</evidence>
<comment type="caution">
    <text evidence="2">The sequence shown here is derived from an EMBL/GenBank/DDBJ whole genome shotgun (WGS) entry which is preliminary data.</text>
</comment>
<feature type="region of interest" description="Disordered" evidence="1">
    <location>
        <begin position="145"/>
        <end position="256"/>
    </location>
</feature>
<evidence type="ECO:0000313" key="2">
    <source>
        <dbReference type="EMBL" id="MCC3803730.1"/>
    </source>
</evidence>
<proteinExistence type="predicted"/>